<protein>
    <submittedName>
        <fullName evidence="1">Uncharacterized protein</fullName>
    </submittedName>
</protein>
<organism evidence="1 2">
    <name type="scientific">Bacillus cereus VD184</name>
    <dbReference type="NCBI Taxonomy" id="1053242"/>
    <lineage>
        <taxon>Bacteria</taxon>
        <taxon>Bacillati</taxon>
        <taxon>Bacillota</taxon>
        <taxon>Bacilli</taxon>
        <taxon>Bacillales</taxon>
        <taxon>Bacillaceae</taxon>
        <taxon>Bacillus</taxon>
        <taxon>Bacillus cereus group</taxon>
    </lineage>
</organism>
<dbReference type="Proteomes" id="UP000014028">
    <property type="component" value="Unassembled WGS sequence"/>
</dbReference>
<comment type="caution">
    <text evidence="1">The sequence shown here is derived from an EMBL/GenBank/DDBJ whole genome shotgun (WGS) entry which is preliminary data.</text>
</comment>
<evidence type="ECO:0000313" key="2">
    <source>
        <dbReference type="Proteomes" id="UP000014028"/>
    </source>
</evidence>
<dbReference type="AlphaFoldDB" id="A0A9W5VPD5"/>
<gene>
    <name evidence="1" type="ORF">IKC_06166</name>
</gene>
<sequence>MIDQRRQQDDFIASVLAKAQEGASSSPLLVGRTNSTVSVNTTSIPVDFDYYSATTSIIICKLLEDSRDRLIGRPVGQKVLVGKIGSFYVIIGVIA</sequence>
<proteinExistence type="predicted"/>
<accession>A0A9W5VPD5</accession>
<name>A0A9W5VPD5_BACCE</name>
<evidence type="ECO:0000313" key="1">
    <source>
        <dbReference type="EMBL" id="EOQ00968.1"/>
    </source>
</evidence>
<reference evidence="1 2" key="1">
    <citation type="submission" date="2012-12" db="EMBL/GenBank/DDBJ databases">
        <title>The Genome Sequence of Bacillus cereus VD184.</title>
        <authorList>
            <consortium name="The Broad Institute Genome Sequencing Platform"/>
            <consortium name="The Broad Institute Genome Sequencing Center for Infectious Disease"/>
            <person name="Feldgarden M."/>
            <person name="Van der Auwera G.A."/>
            <person name="Mahillon J."/>
            <person name="Duprez V."/>
            <person name="Timmery S."/>
            <person name="Mattelet C."/>
            <person name="Dierick K."/>
            <person name="Sun M."/>
            <person name="Yu Z."/>
            <person name="Zhu L."/>
            <person name="Hu X."/>
            <person name="Shank E.B."/>
            <person name="Swiecicka I."/>
            <person name="Hansen B.M."/>
            <person name="Andrup L."/>
            <person name="Walker B."/>
            <person name="Young S.K."/>
            <person name="Zeng Q."/>
            <person name="Gargeya S."/>
            <person name="Fitzgerald M."/>
            <person name="Haas B."/>
            <person name="Abouelleil A."/>
            <person name="Alvarado L."/>
            <person name="Arachchi H.M."/>
            <person name="Berlin A.M."/>
            <person name="Chapman S.B."/>
            <person name="Dewar J."/>
            <person name="Goldberg J."/>
            <person name="Griggs A."/>
            <person name="Gujja S."/>
            <person name="Hansen M."/>
            <person name="Howarth C."/>
            <person name="Imamovic A."/>
            <person name="Larimer J."/>
            <person name="McCowan C."/>
            <person name="Murphy C."/>
            <person name="Neiman D."/>
            <person name="Pearson M."/>
            <person name="Priest M."/>
            <person name="Roberts A."/>
            <person name="Saif S."/>
            <person name="Shea T."/>
            <person name="Sisk P."/>
            <person name="Sykes S."/>
            <person name="Wortman J."/>
            <person name="Nusbaum C."/>
            <person name="Birren B."/>
        </authorList>
    </citation>
    <scope>NUCLEOTIDE SEQUENCE [LARGE SCALE GENOMIC DNA]</scope>
    <source>
        <strain evidence="1 2">VD184</strain>
    </source>
</reference>
<dbReference type="EMBL" id="AHFK01000113">
    <property type="protein sequence ID" value="EOQ00968.1"/>
    <property type="molecule type" value="Genomic_DNA"/>
</dbReference>